<gene>
    <name evidence="1" type="ORF">BP5796_01822</name>
</gene>
<comment type="caution">
    <text evidence="1">The sequence shown here is derived from an EMBL/GenBank/DDBJ whole genome shotgun (WGS) entry which is preliminary data.</text>
</comment>
<dbReference type="Proteomes" id="UP000256328">
    <property type="component" value="Unassembled WGS sequence"/>
</dbReference>
<protein>
    <submittedName>
        <fullName evidence="1">Uncharacterized protein</fullName>
    </submittedName>
</protein>
<name>A0A3D8T354_9HELO</name>
<accession>A0A3D8T354</accession>
<sequence length="138" mass="14886">MMDGMDVKGQTEAYVDLGAVRYVQAAGLRGVGGRLCVEVELEEEKEVVDGLYGVYAVGSPVVDMEGQTLDQNQVDQNWGGVIGAEPSVGVGEETDLTTSQKLTLFEVVSDRAAQYPSWPFVTSRATESSSRAGRGHRW</sequence>
<keyword evidence="2" id="KW-1185">Reference proteome</keyword>
<evidence type="ECO:0000313" key="1">
    <source>
        <dbReference type="EMBL" id="RDW92428.1"/>
    </source>
</evidence>
<organism evidence="1 2">
    <name type="scientific">Coleophoma crateriformis</name>
    <dbReference type="NCBI Taxonomy" id="565419"/>
    <lineage>
        <taxon>Eukaryota</taxon>
        <taxon>Fungi</taxon>
        <taxon>Dikarya</taxon>
        <taxon>Ascomycota</taxon>
        <taxon>Pezizomycotina</taxon>
        <taxon>Leotiomycetes</taxon>
        <taxon>Helotiales</taxon>
        <taxon>Dermateaceae</taxon>
        <taxon>Coleophoma</taxon>
    </lineage>
</organism>
<proteinExistence type="predicted"/>
<dbReference type="AlphaFoldDB" id="A0A3D8T354"/>
<dbReference type="EMBL" id="PDLN01000002">
    <property type="protein sequence ID" value="RDW92428.1"/>
    <property type="molecule type" value="Genomic_DNA"/>
</dbReference>
<reference evidence="1 2" key="1">
    <citation type="journal article" date="2018" name="IMA Fungus">
        <title>IMA Genome-F 9: Draft genome sequence of Annulohypoxylon stygium, Aspergillus mulundensis, Berkeleyomyces basicola (syn. Thielaviopsis basicola), Ceratocystis smalleyi, two Cercospora beticola strains, Coleophoma cylindrospora, Fusarium fracticaudum, Phialophora cf. hyalina, and Morchella septimelata.</title>
        <authorList>
            <person name="Wingfield B.D."/>
            <person name="Bills G.F."/>
            <person name="Dong Y."/>
            <person name="Huang W."/>
            <person name="Nel W.J."/>
            <person name="Swalarsk-Parry B.S."/>
            <person name="Vaghefi N."/>
            <person name="Wilken P.M."/>
            <person name="An Z."/>
            <person name="de Beer Z.W."/>
            <person name="De Vos L."/>
            <person name="Chen L."/>
            <person name="Duong T.A."/>
            <person name="Gao Y."/>
            <person name="Hammerbacher A."/>
            <person name="Kikkert J.R."/>
            <person name="Li Y."/>
            <person name="Li H."/>
            <person name="Li K."/>
            <person name="Li Q."/>
            <person name="Liu X."/>
            <person name="Ma X."/>
            <person name="Naidoo K."/>
            <person name="Pethybridge S.J."/>
            <person name="Sun J."/>
            <person name="Steenkamp E.T."/>
            <person name="van der Nest M.A."/>
            <person name="van Wyk S."/>
            <person name="Wingfield M.J."/>
            <person name="Xiong C."/>
            <person name="Yue Q."/>
            <person name="Zhang X."/>
        </authorList>
    </citation>
    <scope>NUCLEOTIDE SEQUENCE [LARGE SCALE GENOMIC DNA]</scope>
    <source>
        <strain evidence="1 2">BP5796</strain>
    </source>
</reference>
<evidence type="ECO:0000313" key="2">
    <source>
        <dbReference type="Proteomes" id="UP000256328"/>
    </source>
</evidence>